<reference evidence="2" key="2">
    <citation type="journal article" date="2024" name="Plant">
        <title>Genomic evolution and insights into agronomic trait innovations of Sesamum species.</title>
        <authorList>
            <person name="Miao H."/>
            <person name="Wang L."/>
            <person name="Qu L."/>
            <person name="Liu H."/>
            <person name="Sun Y."/>
            <person name="Le M."/>
            <person name="Wang Q."/>
            <person name="Wei S."/>
            <person name="Zheng Y."/>
            <person name="Lin W."/>
            <person name="Duan Y."/>
            <person name="Cao H."/>
            <person name="Xiong S."/>
            <person name="Wang X."/>
            <person name="Wei L."/>
            <person name="Li C."/>
            <person name="Ma Q."/>
            <person name="Ju M."/>
            <person name="Zhao R."/>
            <person name="Li G."/>
            <person name="Mu C."/>
            <person name="Tian Q."/>
            <person name="Mei H."/>
            <person name="Zhang T."/>
            <person name="Gao T."/>
            <person name="Zhang H."/>
        </authorList>
    </citation>
    <scope>NUCLEOTIDE SEQUENCE</scope>
    <source>
        <strain evidence="2">G02</strain>
    </source>
</reference>
<proteinExistence type="predicted"/>
<sequence>MNDHGEQGRGSFGAPPPPPLIQLTPKALRQFVEDASAQAANRAVVQYIAEHGLPPRPCIPILEVEYPLWLPKSAGRGREMSKKA</sequence>
<gene>
    <name evidence="2" type="ORF">Sradi_0724100</name>
</gene>
<organism evidence="2">
    <name type="scientific">Sesamum radiatum</name>
    <name type="common">Black benniseed</name>
    <dbReference type="NCBI Taxonomy" id="300843"/>
    <lineage>
        <taxon>Eukaryota</taxon>
        <taxon>Viridiplantae</taxon>
        <taxon>Streptophyta</taxon>
        <taxon>Embryophyta</taxon>
        <taxon>Tracheophyta</taxon>
        <taxon>Spermatophyta</taxon>
        <taxon>Magnoliopsida</taxon>
        <taxon>eudicotyledons</taxon>
        <taxon>Gunneridae</taxon>
        <taxon>Pentapetalae</taxon>
        <taxon>asterids</taxon>
        <taxon>lamiids</taxon>
        <taxon>Lamiales</taxon>
        <taxon>Pedaliaceae</taxon>
        <taxon>Sesamum</taxon>
    </lineage>
</organism>
<name>A0AAW2VRM2_SESRA</name>
<evidence type="ECO:0000256" key="1">
    <source>
        <dbReference type="SAM" id="MobiDB-lite"/>
    </source>
</evidence>
<evidence type="ECO:0000313" key="2">
    <source>
        <dbReference type="EMBL" id="KAL0430981.1"/>
    </source>
</evidence>
<feature type="region of interest" description="Disordered" evidence="1">
    <location>
        <begin position="1"/>
        <end position="21"/>
    </location>
</feature>
<protein>
    <submittedName>
        <fullName evidence="2">Uncharacterized protein</fullName>
    </submittedName>
</protein>
<comment type="caution">
    <text evidence="2">The sequence shown here is derived from an EMBL/GenBank/DDBJ whole genome shotgun (WGS) entry which is preliminary data.</text>
</comment>
<accession>A0AAW2VRM2</accession>
<dbReference type="EMBL" id="JACGWJ010000003">
    <property type="protein sequence ID" value="KAL0430981.1"/>
    <property type="molecule type" value="Genomic_DNA"/>
</dbReference>
<reference evidence="2" key="1">
    <citation type="submission" date="2020-06" db="EMBL/GenBank/DDBJ databases">
        <authorList>
            <person name="Li T."/>
            <person name="Hu X."/>
            <person name="Zhang T."/>
            <person name="Song X."/>
            <person name="Zhang H."/>
            <person name="Dai N."/>
            <person name="Sheng W."/>
            <person name="Hou X."/>
            <person name="Wei L."/>
        </authorList>
    </citation>
    <scope>NUCLEOTIDE SEQUENCE</scope>
    <source>
        <strain evidence="2">G02</strain>
        <tissue evidence="2">Leaf</tissue>
    </source>
</reference>
<dbReference type="AlphaFoldDB" id="A0AAW2VRM2"/>